<accession>A0AC35U7W6</accession>
<protein>
    <submittedName>
        <fullName evidence="2">SHSP domain-containing protein</fullName>
    </submittedName>
</protein>
<evidence type="ECO:0000313" key="2">
    <source>
        <dbReference type="WBParaSite" id="RSKR_0000818300.1"/>
    </source>
</evidence>
<evidence type="ECO:0000313" key="1">
    <source>
        <dbReference type="Proteomes" id="UP000095286"/>
    </source>
</evidence>
<dbReference type="WBParaSite" id="RSKR_0000818300.1">
    <property type="protein sequence ID" value="RSKR_0000818300.1"/>
    <property type="gene ID" value="RSKR_0000818300"/>
</dbReference>
<proteinExistence type="predicted"/>
<organism evidence="1 2">
    <name type="scientific">Rhabditophanes sp. KR3021</name>
    <dbReference type="NCBI Taxonomy" id="114890"/>
    <lineage>
        <taxon>Eukaryota</taxon>
        <taxon>Metazoa</taxon>
        <taxon>Ecdysozoa</taxon>
        <taxon>Nematoda</taxon>
        <taxon>Chromadorea</taxon>
        <taxon>Rhabditida</taxon>
        <taxon>Tylenchina</taxon>
        <taxon>Panagrolaimomorpha</taxon>
        <taxon>Strongyloidoidea</taxon>
        <taxon>Alloionematidae</taxon>
        <taxon>Rhabditophanes</taxon>
    </lineage>
</organism>
<dbReference type="Proteomes" id="UP000095286">
    <property type="component" value="Unplaced"/>
</dbReference>
<sequence>MSNVQTHSTFNRTYERKVVEEGTKGGLQGTPITTTTSSILGGIPVMAGIPAAFSIQPHGFLNTHGLNFGGVNTSTSFSTSDNHIDVVLDISEYGADNIEISISNNYIIVHASHPDKEDQMGLISKSFTRKFHLPTNVKAENVESNVTADGKLHIKAHAPKETKHSEDSKPIPIKITHN</sequence>
<name>A0AC35U7W6_9BILA</name>
<reference evidence="2" key="1">
    <citation type="submission" date="2016-11" db="UniProtKB">
        <authorList>
            <consortium name="WormBaseParasite"/>
        </authorList>
    </citation>
    <scope>IDENTIFICATION</scope>
    <source>
        <strain evidence="2">KR3021</strain>
    </source>
</reference>